<dbReference type="Proteomes" id="UP000318453">
    <property type="component" value="Chromosome"/>
</dbReference>
<dbReference type="RefSeq" id="WP_146295848.1">
    <property type="nucleotide sequence ID" value="NZ_CP042326.1"/>
</dbReference>
<keyword evidence="3" id="KW-1185">Reference proteome</keyword>
<dbReference type="OrthoDB" id="423592at2"/>
<dbReference type="Gene3D" id="1.10.287.1490">
    <property type="match status" value="1"/>
</dbReference>
<dbReference type="EMBL" id="CP042326">
    <property type="protein sequence ID" value="QDZ40163.1"/>
    <property type="molecule type" value="Genomic_DNA"/>
</dbReference>
<evidence type="ECO:0000313" key="3">
    <source>
        <dbReference type="Proteomes" id="UP000318453"/>
    </source>
</evidence>
<keyword evidence="1" id="KW-0175">Coiled coil</keyword>
<sequence length="214" mass="24403">MATKRSKTSKGFKNLKKTNAKSEIGVTPTGSEFLEQISKRLGVAASEVLDHLAKGKLAVKAHHPEMTVAVKMTDQKTPAVDVVTEESVTPEQLKELEIKLQSKEEKIAHLEKQVAQQDTLQETYQTTSIQSEQQLLYIRELEETRSRNRQEIQKLNQQLTQLQTQIARLESQYQTEIATKNQQLEALQAHVARLESFANIGEKQLNRWRSQNIQ</sequence>
<feature type="coiled-coil region" evidence="1">
    <location>
        <begin position="93"/>
        <end position="190"/>
    </location>
</feature>
<organism evidence="2 3">
    <name type="scientific">Euhalothece natronophila Z-M001</name>
    <dbReference type="NCBI Taxonomy" id="522448"/>
    <lineage>
        <taxon>Bacteria</taxon>
        <taxon>Bacillati</taxon>
        <taxon>Cyanobacteriota</taxon>
        <taxon>Cyanophyceae</taxon>
        <taxon>Oscillatoriophycideae</taxon>
        <taxon>Chroococcales</taxon>
        <taxon>Halothecacae</taxon>
        <taxon>Halothece cluster</taxon>
        <taxon>Euhalothece</taxon>
    </lineage>
</organism>
<reference evidence="2" key="1">
    <citation type="submission" date="2019-08" db="EMBL/GenBank/DDBJ databases">
        <title>Carotenoids and Carotenoid Binding Proteins in the Halophilic Cyanobacterium Euhalothece sp. ZM00.</title>
        <authorList>
            <person name="Cho S.M."/>
            <person name="Song J.Y."/>
            <person name="Park Y.-I."/>
        </authorList>
    </citation>
    <scope>NUCLEOTIDE SEQUENCE [LARGE SCALE GENOMIC DNA]</scope>
    <source>
        <strain evidence="2">Z-M001</strain>
    </source>
</reference>
<accession>A0A5B8NLJ5</accession>
<evidence type="ECO:0000313" key="2">
    <source>
        <dbReference type="EMBL" id="QDZ40163.1"/>
    </source>
</evidence>
<gene>
    <name evidence="2" type="ORF">FRE64_09500</name>
</gene>
<name>A0A5B8NLJ5_9CHRO</name>
<proteinExistence type="predicted"/>
<dbReference type="AlphaFoldDB" id="A0A5B8NLJ5"/>
<dbReference type="KEGG" id="enn:FRE64_09500"/>
<protein>
    <submittedName>
        <fullName evidence="2">Uncharacterized protein</fullName>
    </submittedName>
</protein>
<evidence type="ECO:0000256" key="1">
    <source>
        <dbReference type="SAM" id="Coils"/>
    </source>
</evidence>